<keyword evidence="1" id="KW-0418">Kinase</keyword>
<dbReference type="SMART" id="SM01278">
    <property type="entry name" value="MAPKK1_Int"/>
    <property type="match status" value="1"/>
</dbReference>
<dbReference type="Gene3D" id="3.30.450.30">
    <property type="entry name" value="Dynein light chain 2a, cytoplasmic"/>
    <property type="match status" value="1"/>
</dbReference>
<sequence>MPKTAPSSSTIQIVPSLLEELERELKKIIRQYDIIAATVCDREGAFLCKVLNDSKADGLFQQSMLNQKLMSSSENLIKMDLGSPSELLLQFDRYQILKFFNPKFIIAFVASYQVPTGTLFSFEPDCDAIFQLLCNYFE</sequence>
<keyword evidence="1" id="KW-0808">Transferase</keyword>
<accession>A0A131ZZZ2</accession>
<dbReference type="EMBL" id="JXLN01007913">
    <property type="protein sequence ID" value="KPM04253.1"/>
    <property type="molecule type" value="Genomic_DNA"/>
</dbReference>
<protein>
    <submittedName>
        <fullName evidence="1">Mitogen-activated protein kinase kinase 1 interacting-like protein</fullName>
    </submittedName>
</protein>
<reference evidence="1 2" key="1">
    <citation type="journal article" date="2015" name="Parasit. Vectors">
        <title>Draft genome of the scabies mite.</title>
        <authorList>
            <person name="Rider S.D.Jr."/>
            <person name="Morgan M.S."/>
            <person name="Arlian L.G."/>
        </authorList>
    </citation>
    <scope>NUCLEOTIDE SEQUENCE [LARGE SCALE GENOMIC DNA]</scope>
    <source>
        <strain evidence="1">Arlian Lab</strain>
    </source>
</reference>
<dbReference type="GO" id="GO:0032006">
    <property type="term" value="P:regulation of TOR signaling"/>
    <property type="evidence" value="ECO:0007669"/>
    <property type="project" value="InterPro"/>
</dbReference>
<dbReference type="SUPFAM" id="SSF103196">
    <property type="entry name" value="Roadblock/LC7 domain"/>
    <property type="match status" value="1"/>
</dbReference>
<dbReference type="Proteomes" id="UP000616769">
    <property type="component" value="Unassembled WGS sequence"/>
</dbReference>
<comment type="caution">
    <text evidence="1">The sequence shown here is derived from an EMBL/GenBank/DDBJ whole genome shotgun (WGS) entry which is preliminary data.</text>
</comment>
<dbReference type="InterPro" id="IPR015019">
    <property type="entry name" value="LAMTOR3"/>
</dbReference>
<dbReference type="GO" id="GO:0016301">
    <property type="term" value="F:kinase activity"/>
    <property type="evidence" value="ECO:0007669"/>
    <property type="project" value="UniProtKB-KW"/>
</dbReference>
<dbReference type="OrthoDB" id="343907at2759"/>
<evidence type="ECO:0000313" key="1">
    <source>
        <dbReference type="EMBL" id="KPM04253.1"/>
    </source>
</evidence>
<gene>
    <name evidence="1" type="ORF">QR98_0026960</name>
</gene>
<organism evidence="1 2">
    <name type="scientific">Sarcoptes scabiei</name>
    <name type="common">Itch mite</name>
    <name type="synonym">Acarus scabiei</name>
    <dbReference type="NCBI Taxonomy" id="52283"/>
    <lineage>
        <taxon>Eukaryota</taxon>
        <taxon>Metazoa</taxon>
        <taxon>Ecdysozoa</taxon>
        <taxon>Arthropoda</taxon>
        <taxon>Chelicerata</taxon>
        <taxon>Arachnida</taxon>
        <taxon>Acari</taxon>
        <taxon>Acariformes</taxon>
        <taxon>Sarcoptiformes</taxon>
        <taxon>Astigmata</taxon>
        <taxon>Psoroptidia</taxon>
        <taxon>Sarcoptoidea</taxon>
        <taxon>Sarcoptidae</taxon>
        <taxon>Sarcoptinae</taxon>
        <taxon>Sarcoptes</taxon>
    </lineage>
</organism>
<proteinExistence type="predicted"/>
<dbReference type="VEuPathDB" id="VectorBase:SSCA003677"/>
<evidence type="ECO:0000313" key="2">
    <source>
        <dbReference type="Proteomes" id="UP000616769"/>
    </source>
</evidence>
<dbReference type="Pfam" id="PF08923">
    <property type="entry name" value="MAPKK1_Int"/>
    <property type="match status" value="1"/>
</dbReference>
<dbReference type="AlphaFoldDB" id="A0A131ZZZ2"/>
<name>A0A131ZZZ2_SARSC</name>